<protein>
    <submittedName>
        <fullName evidence="1">Uncharacterized protein</fullName>
    </submittedName>
</protein>
<proteinExistence type="predicted"/>
<name>A0AAV4XCJ2_CAEEX</name>
<dbReference type="EMBL" id="BPLR01000022">
    <property type="protein sequence ID" value="GIY91533.1"/>
    <property type="molecule type" value="Genomic_DNA"/>
</dbReference>
<organism evidence="1 2">
    <name type="scientific">Caerostris extrusa</name>
    <name type="common">Bark spider</name>
    <name type="synonym">Caerostris bankana</name>
    <dbReference type="NCBI Taxonomy" id="172846"/>
    <lineage>
        <taxon>Eukaryota</taxon>
        <taxon>Metazoa</taxon>
        <taxon>Ecdysozoa</taxon>
        <taxon>Arthropoda</taxon>
        <taxon>Chelicerata</taxon>
        <taxon>Arachnida</taxon>
        <taxon>Araneae</taxon>
        <taxon>Araneomorphae</taxon>
        <taxon>Entelegynae</taxon>
        <taxon>Araneoidea</taxon>
        <taxon>Araneidae</taxon>
        <taxon>Caerostris</taxon>
    </lineage>
</organism>
<reference evidence="1 2" key="1">
    <citation type="submission" date="2021-06" db="EMBL/GenBank/DDBJ databases">
        <title>Caerostris extrusa draft genome.</title>
        <authorList>
            <person name="Kono N."/>
            <person name="Arakawa K."/>
        </authorList>
    </citation>
    <scope>NUCLEOTIDE SEQUENCE [LARGE SCALE GENOMIC DNA]</scope>
</reference>
<gene>
    <name evidence="1" type="primary">AVEN_173993_1</name>
    <name evidence="1" type="ORF">CEXT_256871</name>
</gene>
<evidence type="ECO:0000313" key="2">
    <source>
        <dbReference type="Proteomes" id="UP001054945"/>
    </source>
</evidence>
<dbReference type="Proteomes" id="UP001054945">
    <property type="component" value="Unassembled WGS sequence"/>
</dbReference>
<sequence length="89" mass="10075">MSKFQQTRVLISCGFLVQRCRDEAREKNFGGGITSKSMIIKAKEVKHMWLPDTYIGNSKVVETPAKDSSTSFIIIRSVGQQCTVEYTLR</sequence>
<comment type="caution">
    <text evidence="1">The sequence shown here is derived from an EMBL/GenBank/DDBJ whole genome shotgun (WGS) entry which is preliminary data.</text>
</comment>
<evidence type="ECO:0000313" key="1">
    <source>
        <dbReference type="EMBL" id="GIY91533.1"/>
    </source>
</evidence>
<dbReference type="AlphaFoldDB" id="A0AAV4XCJ2"/>
<accession>A0AAV4XCJ2</accession>
<keyword evidence="2" id="KW-1185">Reference proteome</keyword>